<comment type="catalytic activity">
    <reaction evidence="13">
        <text>D-glyceraldehyde + ATP = D-glyceraldehyde 3-phosphate + ADP + H(+)</text>
        <dbReference type="Rhea" id="RHEA:13941"/>
        <dbReference type="ChEBI" id="CHEBI:15378"/>
        <dbReference type="ChEBI" id="CHEBI:17378"/>
        <dbReference type="ChEBI" id="CHEBI:30616"/>
        <dbReference type="ChEBI" id="CHEBI:59776"/>
        <dbReference type="ChEBI" id="CHEBI:456216"/>
        <dbReference type="EC" id="2.7.1.28"/>
    </reaction>
</comment>
<evidence type="ECO:0000256" key="2">
    <source>
        <dbReference type="ARBA" id="ARBA00012110"/>
    </source>
</evidence>
<protein>
    <recommendedName>
        <fullName evidence="4">Triokinase/FMN cyclase</fullName>
        <ecNumber evidence="2">2.7.1.28</ecNumber>
        <ecNumber evidence="1">2.7.1.29</ecNumber>
        <ecNumber evidence="3">4.6.1.15</ecNumber>
    </recommendedName>
    <alternativeName>
        <fullName evidence="10">Bifunctional ATP-dependent dihydroxyacetone kinase/FAD-AMP lyase (cyclizing)</fullName>
    </alternativeName>
</protein>
<dbReference type="Pfam" id="PF02734">
    <property type="entry name" value="Dak2"/>
    <property type="match status" value="1"/>
</dbReference>
<dbReference type="PROSITE" id="PS51481">
    <property type="entry name" value="DHAK"/>
    <property type="match status" value="1"/>
</dbReference>
<evidence type="ECO:0000256" key="5">
    <source>
        <dbReference type="ARBA" id="ARBA00022679"/>
    </source>
</evidence>
<evidence type="ECO:0000259" key="17">
    <source>
        <dbReference type="PROSITE" id="PS51480"/>
    </source>
</evidence>
<organism evidence="19">
    <name type="scientific">Timema genevievae</name>
    <name type="common">Walking stick</name>
    <dbReference type="NCBI Taxonomy" id="629358"/>
    <lineage>
        <taxon>Eukaryota</taxon>
        <taxon>Metazoa</taxon>
        <taxon>Ecdysozoa</taxon>
        <taxon>Arthropoda</taxon>
        <taxon>Hexapoda</taxon>
        <taxon>Insecta</taxon>
        <taxon>Pterygota</taxon>
        <taxon>Neoptera</taxon>
        <taxon>Polyneoptera</taxon>
        <taxon>Phasmatodea</taxon>
        <taxon>Timematodea</taxon>
        <taxon>Timematoidea</taxon>
        <taxon>Timematidae</taxon>
        <taxon>Timema</taxon>
    </lineage>
</organism>
<comment type="function">
    <text evidence="11">Catalyzes both the phosphorylation of dihydroxyacetone and of glyceraldehyde, and the splitting of ribonucleoside diphosphate-X compounds among which FAD is the best substrate. Represses IFIH1-mediated cellular antiviral response.</text>
</comment>
<dbReference type="PANTHER" id="PTHR28629">
    <property type="entry name" value="TRIOKINASE/FMN CYCLASE"/>
    <property type="match status" value="1"/>
</dbReference>
<evidence type="ECO:0000256" key="6">
    <source>
        <dbReference type="ARBA" id="ARBA00022741"/>
    </source>
</evidence>
<evidence type="ECO:0000256" key="1">
    <source>
        <dbReference type="ARBA" id="ARBA00012107"/>
    </source>
</evidence>
<dbReference type="InterPro" id="IPR004006">
    <property type="entry name" value="DhaK_dom"/>
</dbReference>
<dbReference type="AlphaFoldDB" id="A0A7R9PHD6"/>
<comment type="subunit">
    <text evidence="12">Homodimer. Interacts with IFIH1 (via the CARD domains), the interaction is inhibited by viral infection.</text>
</comment>
<evidence type="ECO:0000256" key="15">
    <source>
        <dbReference type="ARBA" id="ARBA00048898"/>
    </source>
</evidence>
<evidence type="ECO:0000259" key="18">
    <source>
        <dbReference type="PROSITE" id="PS51481"/>
    </source>
</evidence>
<feature type="domain" description="DhaK" evidence="18">
    <location>
        <begin position="10"/>
        <end position="406"/>
    </location>
</feature>
<feature type="region of interest" description="Disordered" evidence="16">
    <location>
        <begin position="271"/>
        <end position="301"/>
    </location>
</feature>
<keyword evidence="5" id="KW-0808">Transferase</keyword>
<reference evidence="19" key="1">
    <citation type="submission" date="2020-11" db="EMBL/GenBank/DDBJ databases">
        <authorList>
            <person name="Tran Van P."/>
        </authorList>
    </citation>
    <scope>NUCLEOTIDE SEQUENCE</scope>
</reference>
<dbReference type="EC" id="2.7.1.28" evidence="2"/>
<dbReference type="InterPro" id="IPR004007">
    <property type="entry name" value="DhaL_dom"/>
</dbReference>
<evidence type="ECO:0000256" key="4">
    <source>
        <dbReference type="ARBA" id="ARBA00018932"/>
    </source>
</evidence>
<dbReference type="FunFam" id="3.40.50.10440:FF:000001">
    <property type="entry name" value="Dihydroxyacetone kinase, DhaK subunit"/>
    <property type="match status" value="1"/>
</dbReference>
<dbReference type="EC" id="4.6.1.15" evidence="3"/>
<accession>A0A7R9PHD6</accession>
<dbReference type="FunFam" id="1.25.40.340:FF:000002">
    <property type="entry name" value="Dihydroxyacetone kinase, L subunit"/>
    <property type="match status" value="1"/>
</dbReference>
<dbReference type="EC" id="2.7.1.29" evidence="1"/>
<evidence type="ECO:0000256" key="3">
    <source>
        <dbReference type="ARBA" id="ARBA00012578"/>
    </source>
</evidence>
<dbReference type="GO" id="GO:0004371">
    <property type="term" value="F:glycerone kinase activity"/>
    <property type="evidence" value="ECO:0007669"/>
    <property type="project" value="UniProtKB-EC"/>
</dbReference>
<dbReference type="SMART" id="SM01120">
    <property type="entry name" value="Dak2"/>
    <property type="match status" value="1"/>
</dbReference>
<keyword evidence="8" id="KW-0067">ATP-binding</keyword>
<keyword evidence="6" id="KW-0547">Nucleotide-binding</keyword>
<feature type="domain" description="DhaL" evidence="17">
    <location>
        <begin position="449"/>
        <end position="650"/>
    </location>
</feature>
<dbReference type="GO" id="GO:0005524">
    <property type="term" value="F:ATP binding"/>
    <property type="evidence" value="ECO:0007669"/>
    <property type="project" value="UniProtKB-KW"/>
</dbReference>
<gene>
    <name evidence="19" type="ORF">TGEB3V08_LOCUS1260</name>
</gene>
<proteinExistence type="predicted"/>
<dbReference type="InterPro" id="IPR050861">
    <property type="entry name" value="Dihydroxyacetone_Kinase"/>
</dbReference>
<dbReference type="Gene3D" id="3.40.50.10440">
    <property type="entry name" value="Dihydroxyacetone kinase, domain 1"/>
    <property type="match status" value="1"/>
</dbReference>
<sequence>MSTGKKLINTVDTCVADMLSGITLALPGLSLHTSKRVILVNRWANRGDSVGLISGGGSGHEPFCAGYVGGGMLTAAVAGSVFASPPSSSVLHAIRKVGQGTTAGTLVIIANYTGDILNFGLAVEWAKNEGLKVESMVVGEDCALLSQDGTTNSSTGRRGMCGLLFVYKITGAMSEEGKLLREIKATAIEVNNSMATIGVSLSACSLPGSGPLFQVAADEMELGLGVHGEAGKQKLKLNRLNAKYNGPLLTKLPCGRPVHSVIMLAYTHKNTSTPSEGGPADFTPPAIEAPPTTKKKSSNLTQPVSAAETVRLMLEALVSALGLVSGDKVAVLINNLGATSQLEQWIIAKEVHKQFGSIGVSVVRMYPGLLMTSLDMAGVQVSVLKLRGHEEDWLGYLDATTEAPAWPGGPLSVPSLETSSDSQAEADTLSLADSRIQERGPAISQGGSAVLTQCLKAIALALIESEQRLNELDSGCGDGDCGTTLRLFAEGVLSRLDSLCVSHPATLFLQLAAVSESVMGGTSGAIYSLLLTTASSSLEGLEEIEAEIWGKAWRCGIQGIMRYSTARLGDRTMLDALIPACAEFEVRTKANTTQVLAAVDAAAKAARNGCDKTKDMQARAGRASYVSSSHWTNVDAGAYAVAVWLEALSGVLTRTLTPAGKK</sequence>
<comment type="catalytic activity">
    <reaction evidence="15">
        <text>dihydroxyacetone + ATP = dihydroxyacetone phosphate + ADP + H(+)</text>
        <dbReference type="Rhea" id="RHEA:15773"/>
        <dbReference type="ChEBI" id="CHEBI:15378"/>
        <dbReference type="ChEBI" id="CHEBI:16016"/>
        <dbReference type="ChEBI" id="CHEBI:30616"/>
        <dbReference type="ChEBI" id="CHEBI:57642"/>
        <dbReference type="ChEBI" id="CHEBI:456216"/>
        <dbReference type="EC" id="2.7.1.29"/>
    </reaction>
</comment>
<dbReference type="SUPFAM" id="SSF101473">
    <property type="entry name" value="DhaL-like"/>
    <property type="match status" value="1"/>
</dbReference>
<evidence type="ECO:0000256" key="12">
    <source>
        <dbReference type="ARBA" id="ARBA00046681"/>
    </source>
</evidence>
<dbReference type="GO" id="GO:0019563">
    <property type="term" value="P:glycerol catabolic process"/>
    <property type="evidence" value="ECO:0007669"/>
    <property type="project" value="TreeGrafter"/>
</dbReference>
<dbReference type="GO" id="GO:0050354">
    <property type="term" value="F:triokinase activity"/>
    <property type="evidence" value="ECO:0007669"/>
    <property type="project" value="UniProtKB-EC"/>
</dbReference>
<evidence type="ECO:0000256" key="9">
    <source>
        <dbReference type="ARBA" id="ARBA00023285"/>
    </source>
</evidence>
<keyword evidence="7" id="KW-0418">Kinase</keyword>
<evidence type="ECO:0000256" key="16">
    <source>
        <dbReference type="SAM" id="MobiDB-lite"/>
    </source>
</evidence>
<dbReference type="InterPro" id="IPR036117">
    <property type="entry name" value="DhaL_dom_sf"/>
</dbReference>
<keyword evidence="9" id="KW-0170">Cobalt</keyword>
<comment type="catalytic activity">
    <reaction evidence="14">
        <text>FAD = riboflavin cyclic-4',5'-phosphate + AMP + H(+)</text>
        <dbReference type="Rhea" id="RHEA:13729"/>
        <dbReference type="ChEBI" id="CHEBI:15378"/>
        <dbReference type="ChEBI" id="CHEBI:57692"/>
        <dbReference type="ChEBI" id="CHEBI:76202"/>
        <dbReference type="ChEBI" id="CHEBI:456215"/>
        <dbReference type="EC" id="4.6.1.15"/>
    </reaction>
</comment>
<dbReference type="PROSITE" id="PS51480">
    <property type="entry name" value="DHAL"/>
    <property type="match status" value="1"/>
</dbReference>
<evidence type="ECO:0000256" key="7">
    <source>
        <dbReference type="ARBA" id="ARBA00022777"/>
    </source>
</evidence>
<evidence type="ECO:0000256" key="8">
    <source>
        <dbReference type="ARBA" id="ARBA00022840"/>
    </source>
</evidence>
<name>A0A7R9PHD6_TIMGE</name>
<dbReference type="Gene3D" id="3.30.1180.20">
    <property type="entry name" value="Dihydroxyacetone kinase, domain 2"/>
    <property type="match status" value="2"/>
</dbReference>
<dbReference type="EMBL" id="OE839384">
    <property type="protein sequence ID" value="CAD7587027.1"/>
    <property type="molecule type" value="Genomic_DNA"/>
</dbReference>
<dbReference type="PANTHER" id="PTHR28629:SF4">
    <property type="entry name" value="TRIOKINASE_FMN CYCLASE"/>
    <property type="match status" value="1"/>
</dbReference>
<evidence type="ECO:0000256" key="14">
    <source>
        <dbReference type="ARBA" id="ARBA00048526"/>
    </source>
</evidence>
<dbReference type="Pfam" id="PF02733">
    <property type="entry name" value="Dak1"/>
    <property type="match status" value="2"/>
</dbReference>
<evidence type="ECO:0000256" key="10">
    <source>
        <dbReference type="ARBA" id="ARBA00032426"/>
    </source>
</evidence>
<evidence type="ECO:0000256" key="13">
    <source>
        <dbReference type="ARBA" id="ARBA00047974"/>
    </source>
</evidence>
<evidence type="ECO:0000313" key="19">
    <source>
        <dbReference type="EMBL" id="CAD7587027.1"/>
    </source>
</evidence>
<dbReference type="GO" id="GO:0005829">
    <property type="term" value="C:cytosol"/>
    <property type="evidence" value="ECO:0007669"/>
    <property type="project" value="TreeGrafter"/>
</dbReference>
<dbReference type="GO" id="GO:0034012">
    <property type="term" value="F:FAD-AMP lyase (cyclizing) activity"/>
    <property type="evidence" value="ECO:0007669"/>
    <property type="project" value="UniProtKB-EC"/>
</dbReference>
<dbReference type="SUPFAM" id="SSF82549">
    <property type="entry name" value="DAK1/DegV-like"/>
    <property type="match status" value="2"/>
</dbReference>
<dbReference type="Gene3D" id="1.25.40.340">
    <property type="match status" value="1"/>
</dbReference>
<evidence type="ECO:0000256" key="11">
    <source>
        <dbReference type="ARBA" id="ARBA00045490"/>
    </source>
</evidence>